<sequence>MEIWDRVIEKCEKRLARWKSQYLSLGGRLSPATEPGGAGSGSSPLPVPSRFRLGRLTLINYVLDALPTYMMSLFPIPAGIINRLDSIRRKFLWKGNKERKGYHLVKWKTVITEKRVGGLGIKNMKNHSKALRMKWFWKYSNDNQNLWGSFIKAKYEESDSWMTKEVTTPYGVSLWKSIRELWNEFKPNTKIKVVDGIKTRFWKDDWHT</sequence>
<keyword evidence="1" id="KW-0812">Transmembrane</keyword>
<dbReference type="PANTHER" id="PTHR33116">
    <property type="entry name" value="REVERSE TRANSCRIPTASE ZINC-BINDING DOMAIN-CONTAINING PROTEIN-RELATED-RELATED"/>
    <property type="match status" value="1"/>
</dbReference>
<dbReference type="PANTHER" id="PTHR33116:SF85">
    <property type="entry name" value="REVERSE TRANSCRIPTASE ZINC-BINDING DOMAIN-CONTAINING PROTEIN"/>
    <property type="match status" value="1"/>
</dbReference>
<keyword evidence="3" id="KW-1185">Reference proteome</keyword>
<organism evidence="2 3">
    <name type="scientific">Solanum verrucosum</name>
    <dbReference type="NCBI Taxonomy" id="315347"/>
    <lineage>
        <taxon>Eukaryota</taxon>
        <taxon>Viridiplantae</taxon>
        <taxon>Streptophyta</taxon>
        <taxon>Embryophyta</taxon>
        <taxon>Tracheophyta</taxon>
        <taxon>Spermatophyta</taxon>
        <taxon>Magnoliopsida</taxon>
        <taxon>eudicotyledons</taxon>
        <taxon>Gunneridae</taxon>
        <taxon>Pentapetalae</taxon>
        <taxon>asterids</taxon>
        <taxon>lamiids</taxon>
        <taxon>Solanales</taxon>
        <taxon>Solanaceae</taxon>
        <taxon>Solanoideae</taxon>
        <taxon>Solaneae</taxon>
        <taxon>Solanum</taxon>
    </lineage>
</organism>
<keyword evidence="1" id="KW-0472">Membrane</keyword>
<evidence type="ECO:0000313" key="3">
    <source>
        <dbReference type="Proteomes" id="UP001234989"/>
    </source>
</evidence>
<accession>A0AAF0UB68</accession>
<reference evidence="2" key="1">
    <citation type="submission" date="2023-08" db="EMBL/GenBank/DDBJ databases">
        <title>A de novo genome assembly of Solanum verrucosum Schlechtendal, a Mexican diploid species geographically isolated from the other diploid A-genome species in potato relatives.</title>
        <authorList>
            <person name="Hosaka K."/>
        </authorList>
    </citation>
    <scope>NUCLEOTIDE SEQUENCE</scope>
    <source>
        <tissue evidence="2">Young leaves</tissue>
    </source>
</reference>
<dbReference type="Proteomes" id="UP001234989">
    <property type="component" value="Chromosome 8"/>
</dbReference>
<dbReference type="AlphaFoldDB" id="A0AAF0UB68"/>
<name>A0AAF0UB68_SOLVR</name>
<evidence type="ECO:0000313" key="2">
    <source>
        <dbReference type="EMBL" id="WMV42594.1"/>
    </source>
</evidence>
<feature type="transmembrane region" description="Helical" evidence="1">
    <location>
        <begin position="58"/>
        <end position="81"/>
    </location>
</feature>
<proteinExistence type="predicted"/>
<dbReference type="EMBL" id="CP133619">
    <property type="protein sequence ID" value="WMV42594.1"/>
    <property type="molecule type" value="Genomic_DNA"/>
</dbReference>
<keyword evidence="1" id="KW-1133">Transmembrane helix</keyword>
<gene>
    <name evidence="2" type="ORF">MTR67_035979</name>
</gene>
<protein>
    <submittedName>
        <fullName evidence="2">Uncharacterized protein</fullName>
    </submittedName>
</protein>
<evidence type="ECO:0000256" key="1">
    <source>
        <dbReference type="SAM" id="Phobius"/>
    </source>
</evidence>